<protein>
    <submittedName>
        <fullName evidence="10">Twinfilin-1</fullName>
    </submittedName>
</protein>
<evidence type="ECO:0000313" key="11">
    <source>
        <dbReference type="Proteomes" id="UP000195602"/>
    </source>
</evidence>
<dbReference type="GO" id="GO:0051016">
    <property type="term" value="P:barbed-end actin filament capping"/>
    <property type="evidence" value="ECO:0007669"/>
    <property type="project" value="TreeGrafter"/>
</dbReference>
<dbReference type="InterPro" id="IPR029006">
    <property type="entry name" value="ADF-H/Gelsolin-like_dom_sf"/>
</dbReference>
<dbReference type="OMA" id="YLFKHTH"/>
<evidence type="ECO:0000256" key="8">
    <source>
        <dbReference type="SAM" id="MobiDB-lite"/>
    </source>
</evidence>
<dbReference type="SMART" id="SM00102">
    <property type="entry name" value="ADF"/>
    <property type="match status" value="2"/>
</dbReference>
<dbReference type="GO" id="GO:0003785">
    <property type="term" value="F:actin monomer binding"/>
    <property type="evidence" value="ECO:0007669"/>
    <property type="project" value="EnsemblFungi"/>
</dbReference>
<evidence type="ECO:0000256" key="5">
    <source>
        <dbReference type="ARBA" id="ARBA00023203"/>
    </source>
</evidence>
<proteinExistence type="inferred from homology"/>
<evidence type="ECO:0000256" key="2">
    <source>
        <dbReference type="ARBA" id="ARBA00009557"/>
    </source>
</evidence>
<dbReference type="Gene3D" id="3.40.20.10">
    <property type="entry name" value="Severin"/>
    <property type="match status" value="2"/>
</dbReference>
<gene>
    <name evidence="10" type="ORF">A9F13_13g00528</name>
</gene>
<evidence type="ECO:0000256" key="1">
    <source>
        <dbReference type="ARBA" id="ARBA00004245"/>
    </source>
</evidence>
<evidence type="ECO:0000256" key="3">
    <source>
        <dbReference type="ARBA" id="ARBA00022490"/>
    </source>
</evidence>
<sequence length="340" mass="37668">MSTQSGIVASKKLLERFSSLSGETLLVTISEDQTQLVEDESYEQPSSGDLSSIFSGLHQHFHKKYPQPGYAIFPRPEASDFVFIAFIPDSAPIRDKMLYASTKNTLIQQIGSGFFGKKYNLALTELEELTPEHFAHATLTETDPSLFTEDERVLQSINSLQTLSVSQNPNSAFKKELPSMQGHSGNALFFEVDSKLDSVLRGNLENHLVVMNIDSSEHLVLANVTENVSVESLVHSAQQAVTESTPSYIIFGYTHSKVSFIYSCPSGSKVRDRMVYAANKKGLLAHLTSDYFKEGQLDKILEVGDLDEIDISVFASPEASDSKTTKSNLKFSKPKGPRRR</sequence>
<feature type="domain" description="ADF-H" evidence="9">
    <location>
        <begin position="184"/>
        <end position="319"/>
    </location>
</feature>
<dbReference type="CDD" id="cd11284">
    <property type="entry name" value="ADF_Twf-C_like"/>
    <property type="match status" value="1"/>
</dbReference>
<accession>A0AA91T0T5</accession>
<dbReference type="GO" id="GO:0005737">
    <property type="term" value="C:cytoplasm"/>
    <property type="evidence" value="ECO:0007669"/>
    <property type="project" value="TreeGrafter"/>
</dbReference>
<dbReference type="PROSITE" id="PS51263">
    <property type="entry name" value="ADF_H"/>
    <property type="match status" value="2"/>
</dbReference>
<organism evidence="10 11">
    <name type="scientific">Clavispora lusitaniae</name>
    <name type="common">Candida lusitaniae</name>
    <dbReference type="NCBI Taxonomy" id="36911"/>
    <lineage>
        <taxon>Eukaryota</taxon>
        <taxon>Fungi</taxon>
        <taxon>Dikarya</taxon>
        <taxon>Ascomycota</taxon>
        <taxon>Saccharomycotina</taxon>
        <taxon>Pichiomycetes</taxon>
        <taxon>Metschnikowiaceae</taxon>
        <taxon>Clavispora</taxon>
    </lineage>
</organism>
<dbReference type="CDD" id="cd11285">
    <property type="entry name" value="ADF_Twf-N_like"/>
    <property type="match status" value="1"/>
</dbReference>
<evidence type="ECO:0000256" key="7">
    <source>
        <dbReference type="ARBA" id="ARBA00038532"/>
    </source>
</evidence>
<dbReference type="Proteomes" id="UP000195602">
    <property type="component" value="Unassembled WGS sequence"/>
</dbReference>
<dbReference type="GO" id="GO:0051015">
    <property type="term" value="F:actin filament binding"/>
    <property type="evidence" value="ECO:0007669"/>
    <property type="project" value="EnsemblFungi"/>
</dbReference>
<comment type="caution">
    <text evidence="10">The sequence shown here is derived from an EMBL/GenBank/DDBJ whole genome shotgun (WGS) entry which is preliminary data.</text>
</comment>
<comment type="subcellular location">
    <subcellularLocation>
        <location evidence="1">Cytoplasm</location>
        <location evidence="1">Cytoskeleton</location>
    </subcellularLocation>
</comment>
<dbReference type="GO" id="GO:0030042">
    <property type="term" value="P:actin filament depolymerization"/>
    <property type="evidence" value="ECO:0007669"/>
    <property type="project" value="EnsemblFungi"/>
</dbReference>
<keyword evidence="3" id="KW-0963">Cytoplasm</keyword>
<evidence type="ECO:0000259" key="9">
    <source>
        <dbReference type="PROSITE" id="PS51263"/>
    </source>
</evidence>
<dbReference type="GO" id="GO:0030836">
    <property type="term" value="P:positive regulation of actin filament depolymerization"/>
    <property type="evidence" value="ECO:0007669"/>
    <property type="project" value="EnsemblFungi"/>
</dbReference>
<keyword evidence="4" id="KW-0677">Repeat</keyword>
<reference evidence="10 11" key="1">
    <citation type="submission" date="2017-04" db="EMBL/GenBank/DDBJ databases">
        <title>Draft genome of the yeast Clavispora lusitaniae type strain CBS 6936.</title>
        <authorList>
            <person name="Durrens P."/>
            <person name="Klopp C."/>
            <person name="Biteau N."/>
            <person name="Fitton-Ouhabi V."/>
            <person name="Dementhon K."/>
            <person name="Accoceberry I."/>
            <person name="Sherman D.J."/>
            <person name="Noel T."/>
        </authorList>
    </citation>
    <scope>NUCLEOTIDE SEQUENCE [LARGE SCALE GENOMIC DNA]</scope>
    <source>
        <strain evidence="10 11">CBS 6936</strain>
    </source>
</reference>
<comment type="subunit">
    <text evidence="7">Interacts with G-actin; ADP-actin form.</text>
</comment>
<dbReference type="InterPro" id="IPR002108">
    <property type="entry name" value="ADF-H"/>
</dbReference>
<comment type="similarity">
    <text evidence="2">Belongs to the actin-binding proteins ADF family. Twinfilin subfamily.</text>
</comment>
<keyword evidence="6" id="KW-0206">Cytoskeleton</keyword>
<evidence type="ECO:0000313" key="10">
    <source>
        <dbReference type="EMBL" id="OVF07355.1"/>
    </source>
</evidence>
<evidence type="ECO:0000256" key="6">
    <source>
        <dbReference type="ARBA" id="ARBA00023212"/>
    </source>
</evidence>
<feature type="region of interest" description="Disordered" evidence="8">
    <location>
        <begin position="317"/>
        <end position="340"/>
    </location>
</feature>
<name>A0AA91T0T5_CLALS</name>
<feature type="domain" description="ADF-H" evidence="9">
    <location>
        <begin position="1"/>
        <end position="139"/>
    </location>
</feature>
<dbReference type="EMBL" id="LYUB02000013">
    <property type="protein sequence ID" value="OVF07355.1"/>
    <property type="molecule type" value="Genomic_DNA"/>
</dbReference>
<dbReference type="GO" id="GO:0044396">
    <property type="term" value="P:actin cortical patch organization"/>
    <property type="evidence" value="ECO:0007669"/>
    <property type="project" value="EnsemblFungi"/>
</dbReference>
<dbReference type="GO" id="GO:0140311">
    <property type="term" value="F:protein sequestering activity"/>
    <property type="evidence" value="ECO:0007669"/>
    <property type="project" value="EnsemblFungi"/>
</dbReference>
<keyword evidence="5" id="KW-0009">Actin-binding</keyword>
<evidence type="ECO:0000256" key="4">
    <source>
        <dbReference type="ARBA" id="ARBA00022737"/>
    </source>
</evidence>
<dbReference type="KEGG" id="clus:A9F13_13g00528"/>
<dbReference type="InterPro" id="IPR028458">
    <property type="entry name" value="Twinfilin"/>
</dbReference>
<dbReference type="Pfam" id="PF00241">
    <property type="entry name" value="Cofilin_ADF"/>
    <property type="match status" value="2"/>
</dbReference>
<dbReference type="PANTHER" id="PTHR13759">
    <property type="entry name" value="TWINFILIN"/>
    <property type="match status" value="1"/>
</dbReference>
<dbReference type="SUPFAM" id="SSF55753">
    <property type="entry name" value="Actin depolymerizing proteins"/>
    <property type="match status" value="2"/>
</dbReference>
<dbReference type="AlphaFoldDB" id="A0AA91T0T5"/>
<dbReference type="GO" id="GO:0051014">
    <property type="term" value="P:actin filament severing"/>
    <property type="evidence" value="ECO:0007669"/>
    <property type="project" value="EnsemblFungi"/>
</dbReference>
<dbReference type="GO" id="GO:0005884">
    <property type="term" value="C:actin filament"/>
    <property type="evidence" value="ECO:0007669"/>
    <property type="project" value="EnsemblFungi"/>
</dbReference>
<dbReference type="PANTHER" id="PTHR13759:SF1">
    <property type="entry name" value="TWINFILIN"/>
    <property type="match status" value="1"/>
</dbReference>